<protein>
    <submittedName>
        <fullName evidence="2">Antirestriction protein</fullName>
    </submittedName>
</protein>
<gene>
    <name evidence="2" type="ordered locus">EAE_00185</name>
</gene>
<evidence type="ECO:0000313" key="2">
    <source>
        <dbReference type="EMBL" id="AEG94976.1"/>
    </source>
</evidence>
<dbReference type="InterPro" id="IPR004914">
    <property type="entry name" value="Antirestrict"/>
</dbReference>
<evidence type="ECO:0000256" key="1">
    <source>
        <dbReference type="ARBA" id="ARBA00008618"/>
    </source>
</evidence>
<keyword evidence="3" id="KW-1185">Reference proteome</keyword>
<dbReference type="EMBL" id="CP002824">
    <property type="protein sequence ID" value="AEG94976.1"/>
    <property type="molecule type" value="Genomic_DNA"/>
</dbReference>
<dbReference type="KEGG" id="eae:EAE_00185"/>
<dbReference type="Pfam" id="PF03230">
    <property type="entry name" value="Antirestrict"/>
    <property type="match status" value="1"/>
</dbReference>
<proteinExistence type="inferred from homology"/>
<dbReference type="eggNOG" id="ENOG502ZPKK">
    <property type="taxonomic scope" value="Bacteria"/>
</dbReference>
<reference evidence="2 3" key="1">
    <citation type="journal article" date="2012" name="J. Bacteriol.">
        <title>Complete genome sequence of Enterobacter aerogenes KCTC 2190.</title>
        <authorList>
            <person name="Shin S.H."/>
            <person name="Kim S."/>
            <person name="Kim J.Y."/>
            <person name="Lee S."/>
            <person name="Um Y."/>
            <person name="Oh M.K."/>
            <person name="Kim Y.R."/>
            <person name="Lee J."/>
            <person name="Yang K.S."/>
        </authorList>
    </citation>
    <scope>NUCLEOTIDE SEQUENCE [LARGE SCALE GENOMIC DNA]</scope>
    <source>
        <strain evidence="2 3">KCTC 2190</strain>
    </source>
</reference>
<sequence>MDALCADYTGGIWNFFTLSNGGAFIAPDGDETWSLFNVLNGNSAILGNEAAGIAVCLLAWNNHAWHTGSDVMCDHFYRLRDYALQHPECSAILQIID</sequence>
<dbReference type="Proteomes" id="UP000008881">
    <property type="component" value="Chromosome"/>
</dbReference>
<comment type="similarity">
    <text evidence="1">Belongs to the antirestriction protein family.</text>
</comment>
<organism evidence="2 3">
    <name type="scientific">Klebsiella aerogenes (strain ATCC 13048 / DSM 30053 / CCUG 1429 / JCM 1235 / KCTC 2190 / NBRC 13534 / NCIMB 10102 / NCTC 10006 / CDC 819-56)</name>
    <name type="common">Enterobacter aerogenes</name>
    <dbReference type="NCBI Taxonomy" id="1028307"/>
    <lineage>
        <taxon>Bacteria</taxon>
        <taxon>Pseudomonadati</taxon>
        <taxon>Pseudomonadota</taxon>
        <taxon>Gammaproteobacteria</taxon>
        <taxon>Enterobacterales</taxon>
        <taxon>Enterobacteriaceae</taxon>
        <taxon>Klebsiella/Raoultella group</taxon>
        <taxon>Klebsiella</taxon>
    </lineage>
</organism>
<dbReference type="PATRIC" id="fig|1028307.3.peg.26"/>
<evidence type="ECO:0000313" key="3">
    <source>
        <dbReference type="Proteomes" id="UP000008881"/>
    </source>
</evidence>
<dbReference type="HOGENOM" id="CLU_085306_3_0_6"/>
<name>A0A0H3FI91_KLEAK</name>
<dbReference type="OrthoDB" id="1164967at2"/>
<dbReference type="AlphaFoldDB" id="A0A0H3FI91"/>
<dbReference type="Gene3D" id="3.30.70.3580">
    <property type="entry name" value="Antirestriction protein"/>
    <property type="match status" value="1"/>
</dbReference>
<dbReference type="InterPro" id="IPR042297">
    <property type="entry name" value="Antirestriction_sf"/>
</dbReference>
<accession>A0A0H3FI91</accession>